<protein>
    <submittedName>
        <fullName evidence="2">Uncharacterized protein</fullName>
    </submittedName>
</protein>
<dbReference type="AlphaFoldDB" id="A0A075H965"/>
<feature type="compositionally biased region" description="Basic and acidic residues" evidence="1">
    <location>
        <begin position="125"/>
        <end position="142"/>
    </location>
</feature>
<name>A0A075H965_9ARCH</name>
<proteinExistence type="predicted"/>
<evidence type="ECO:0000256" key="1">
    <source>
        <dbReference type="SAM" id="MobiDB-lite"/>
    </source>
</evidence>
<evidence type="ECO:0000313" key="2">
    <source>
        <dbReference type="EMBL" id="AIF13076.1"/>
    </source>
</evidence>
<accession>A0A075H965</accession>
<sequence>MESFFNYESTKYSMNFKKYLKNIEKKFVEQKPTRKIKPDTTITEEKINPEEKKILSFVDSDKDPYDYLKRYIQETKYKDWFNRNYPDYTIYDAVGLSATDYINMKRKLVPEPEQTIVSEQSPKLNKPEHKKNTNLKSDEEPKTNFNNFIDERELISHNAFGDKEMKIKILEISDEVGQTPWKFGDRVKINKILITIKHLKDQQIEESEFDIEEIENELIEKRHYTSTNRWVPTKEIKNGYLINSRHTSMISDAAALDYIVF</sequence>
<dbReference type="EMBL" id="KF900963">
    <property type="protein sequence ID" value="AIF13076.1"/>
    <property type="molecule type" value="Genomic_DNA"/>
</dbReference>
<feature type="region of interest" description="Disordered" evidence="1">
    <location>
        <begin position="113"/>
        <end position="143"/>
    </location>
</feature>
<reference evidence="2" key="1">
    <citation type="journal article" date="2014" name="Genome Biol. Evol.">
        <title>Pangenome evidence for extensive interdomain horizontal transfer affecting lineage core and shell genes in uncultured planktonic thaumarchaeota and euryarchaeota.</title>
        <authorList>
            <person name="Deschamps P."/>
            <person name="Zivanovic Y."/>
            <person name="Moreira D."/>
            <person name="Rodriguez-Valera F."/>
            <person name="Lopez-Garcia P."/>
        </authorList>
    </citation>
    <scope>NUCLEOTIDE SEQUENCE</scope>
</reference>
<organism evidence="2">
    <name type="scientific">uncultured marine thaumarchaeote KM3_59_E10</name>
    <dbReference type="NCBI Taxonomy" id="1456211"/>
    <lineage>
        <taxon>Archaea</taxon>
        <taxon>Nitrososphaerota</taxon>
        <taxon>environmental samples</taxon>
    </lineage>
</organism>